<dbReference type="Gene3D" id="2.30.110.10">
    <property type="entry name" value="Electron Transport, Fmn-binding Protein, Chain A"/>
    <property type="match status" value="1"/>
</dbReference>
<dbReference type="GO" id="GO:0042602">
    <property type="term" value="F:riboflavin reductase (NADPH) activity"/>
    <property type="evidence" value="ECO:0007669"/>
    <property type="project" value="TreeGrafter"/>
</dbReference>
<dbReference type="InterPro" id="IPR050268">
    <property type="entry name" value="NADH-dep_flavin_reductase"/>
</dbReference>
<dbReference type="SUPFAM" id="SSF50475">
    <property type="entry name" value="FMN-binding split barrel"/>
    <property type="match status" value="1"/>
</dbReference>
<dbReference type="SMART" id="SM00903">
    <property type="entry name" value="Flavin_Reduct"/>
    <property type="match status" value="1"/>
</dbReference>
<proteinExistence type="predicted"/>
<evidence type="ECO:0000256" key="1">
    <source>
        <dbReference type="ARBA" id="ARBA00023002"/>
    </source>
</evidence>
<evidence type="ECO:0000313" key="3">
    <source>
        <dbReference type="EMBL" id="KRO41066.1"/>
    </source>
</evidence>
<dbReference type="EMBL" id="LIAV01000030">
    <property type="protein sequence ID" value="KRO41066.1"/>
    <property type="molecule type" value="Genomic_DNA"/>
</dbReference>
<dbReference type="Pfam" id="PF01613">
    <property type="entry name" value="Flavin_Reduct"/>
    <property type="match status" value="1"/>
</dbReference>
<dbReference type="PANTHER" id="PTHR30466:SF1">
    <property type="entry name" value="FMN REDUCTASE (NADH) RUTF"/>
    <property type="match status" value="1"/>
</dbReference>
<accession>A0A0R2PZU9</accession>
<dbReference type="InterPro" id="IPR002563">
    <property type="entry name" value="Flavin_Rdtase-like_dom"/>
</dbReference>
<dbReference type="InterPro" id="IPR012349">
    <property type="entry name" value="Split_barrel_FMN-bd"/>
</dbReference>
<keyword evidence="1" id="KW-0560">Oxidoreductase</keyword>
<evidence type="ECO:0000313" key="4">
    <source>
        <dbReference type="Proteomes" id="UP000050874"/>
    </source>
</evidence>
<comment type="caution">
    <text evidence="3">The sequence shown here is derived from an EMBL/GenBank/DDBJ whole genome shotgun (WGS) entry which is preliminary data.</text>
</comment>
<dbReference type="Proteomes" id="UP000050874">
    <property type="component" value="Unassembled WGS sequence"/>
</dbReference>
<feature type="domain" description="Flavin reductase like" evidence="2">
    <location>
        <begin position="10"/>
        <end position="154"/>
    </location>
</feature>
<sequence length="154" mass="16894">MPKEQFLIAMRYLAASVSVVSAKDSHGKLYAMTASSVTSLTIEPPAILVCVNKNASIHDALQPGSEMCINILSNAQQDISNLCSSKDSDMKRFDNDYWNKDEVPFLKDAQSNIFVQVDEIVGYHSHSILISKVLSVKNAESFNTLIYADGGYLG</sequence>
<dbReference type="AlphaFoldDB" id="A0A0R2PZU9"/>
<protein>
    <submittedName>
        <fullName evidence="3">Oxidoreductase</fullName>
    </submittedName>
</protein>
<organism evidence="3 4">
    <name type="scientific">SAR86 cluster bacterium BACL1 MAG-120920-bin57</name>
    <dbReference type="NCBI Taxonomy" id="1655571"/>
    <lineage>
        <taxon>Bacteria</taxon>
        <taxon>Pseudomonadati</taxon>
        <taxon>Pseudomonadota</taxon>
        <taxon>Gammaproteobacteria</taxon>
        <taxon>SAR86 cluster</taxon>
    </lineage>
</organism>
<gene>
    <name evidence="3" type="ORF">ABR63_08155</name>
</gene>
<dbReference type="PANTHER" id="PTHR30466">
    <property type="entry name" value="FLAVIN REDUCTASE"/>
    <property type="match status" value="1"/>
</dbReference>
<dbReference type="GO" id="GO:0010181">
    <property type="term" value="F:FMN binding"/>
    <property type="evidence" value="ECO:0007669"/>
    <property type="project" value="InterPro"/>
</dbReference>
<evidence type="ECO:0000259" key="2">
    <source>
        <dbReference type="SMART" id="SM00903"/>
    </source>
</evidence>
<reference evidence="4" key="1">
    <citation type="submission" date="2015-10" db="EMBL/GenBank/DDBJ databases">
        <title>Metagenome-Assembled Genomes uncover a global brackish microbiome.</title>
        <authorList>
            <person name="Hugerth L.W."/>
            <person name="Larsson J."/>
            <person name="Alneberg J."/>
            <person name="Lindh M.V."/>
            <person name="Legrand C."/>
            <person name="Pinhassi J."/>
            <person name="Andersson A."/>
        </authorList>
    </citation>
    <scope>NUCLEOTIDE SEQUENCE [LARGE SCALE GENOMIC DNA]</scope>
</reference>
<name>A0A0R2PZU9_9GAMM</name>